<feature type="domain" description="Integrase catalytic" evidence="22">
    <location>
        <begin position="161"/>
        <end position="327"/>
    </location>
</feature>
<dbReference type="GO" id="GO:0005634">
    <property type="term" value="C:nucleus"/>
    <property type="evidence" value="ECO:0007669"/>
    <property type="project" value="UniProtKB-ARBA"/>
</dbReference>
<evidence type="ECO:0000256" key="4">
    <source>
        <dbReference type="ARBA" id="ARBA00022670"/>
    </source>
</evidence>
<keyword evidence="19" id="KW-0511">Multifunctional enzyme</keyword>
<name>A0A9Q3FW40_9BASI</name>
<evidence type="ECO:0000256" key="1">
    <source>
        <dbReference type="ARBA" id="ARBA00002180"/>
    </source>
</evidence>
<evidence type="ECO:0000259" key="22">
    <source>
        <dbReference type="PROSITE" id="PS50994"/>
    </source>
</evidence>
<evidence type="ECO:0000256" key="8">
    <source>
        <dbReference type="ARBA" id="ARBA00022741"/>
    </source>
</evidence>
<proteinExistence type="predicted"/>
<protein>
    <recommendedName>
        <fullName evidence="22">Integrase catalytic domain-containing protein</fullName>
    </recommendedName>
</protein>
<keyword evidence="12" id="KW-0460">Magnesium</keyword>
<organism evidence="23 24">
    <name type="scientific">Austropuccinia psidii MF-1</name>
    <dbReference type="NCBI Taxonomy" id="1389203"/>
    <lineage>
        <taxon>Eukaryota</taxon>
        <taxon>Fungi</taxon>
        <taxon>Dikarya</taxon>
        <taxon>Basidiomycota</taxon>
        <taxon>Pucciniomycotina</taxon>
        <taxon>Pucciniomycetes</taxon>
        <taxon>Pucciniales</taxon>
        <taxon>Sphaerophragmiaceae</taxon>
        <taxon>Austropuccinia</taxon>
    </lineage>
</organism>
<keyword evidence="17" id="KW-0917">Virion maturation</keyword>
<dbReference type="InterPro" id="IPR013103">
    <property type="entry name" value="RVT_2"/>
</dbReference>
<dbReference type="Pfam" id="PF07727">
    <property type="entry name" value="RVT_2"/>
    <property type="match status" value="1"/>
</dbReference>
<comment type="catalytic activity">
    <reaction evidence="20">
        <text>DNA(n) + a 2'-deoxyribonucleoside 5'-triphosphate = DNA(n+1) + diphosphate</text>
        <dbReference type="Rhea" id="RHEA:22508"/>
        <dbReference type="Rhea" id="RHEA-COMP:17339"/>
        <dbReference type="Rhea" id="RHEA-COMP:17340"/>
        <dbReference type="ChEBI" id="CHEBI:33019"/>
        <dbReference type="ChEBI" id="CHEBI:61560"/>
        <dbReference type="ChEBI" id="CHEBI:173112"/>
        <dbReference type="EC" id="2.7.7.49"/>
    </reaction>
</comment>
<dbReference type="GO" id="GO:0046872">
    <property type="term" value="F:metal ion binding"/>
    <property type="evidence" value="ECO:0007669"/>
    <property type="project" value="UniProtKB-KW"/>
</dbReference>
<evidence type="ECO:0000313" key="24">
    <source>
        <dbReference type="Proteomes" id="UP000765509"/>
    </source>
</evidence>
<dbReference type="InterPro" id="IPR036397">
    <property type="entry name" value="RNaseH_sf"/>
</dbReference>
<keyword evidence="4" id="KW-0645">Protease</keyword>
<dbReference type="InterPro" id="IPR054722">
    <property type="entry name" value="PolX-like_BBD"/>
</dbReference>
<dbReference type="PANTHER" id="PTHR42648:SF11">
    <property type="entry name" value="TRANSPOSON TY4-P GAG-POL POLYPROTEIN"/>
    <property type="match status" value="1"/>
</dbReference>
<dbReference type="InterPro" id="IPR057670">
    <property type="entry name" value="SH3_retrovirus"/>
</dbReference>
<evidence type="ECO:0000256" key="20">
    <source>
        <dbReference type="ARBA" id="ARBA00048173"/>
    </source>
</evidence>
<evidence type="ECO:0000256" key="13">
    <source>
        <dbReference type="ARBA" id="ARBA00022884"/>
    </source>
</evidence>
<evidence type="ECO:0000256" key="21">
    <source>
        <dbReference type="ARBA" id="ARBA00049244"/>
    </source>
</evidence>
<dbReference type="PROSITE" id="PS50994">
    <property type="entry name" value="INTEGRASE"/>
    <property type="match status" value="1"/>
</dbReference>
<accession>A0A9Q3FW40</accession>
<dbReference type="PANTHER" id="PTHR42648">
    <property type="entry name" value="TRANSPOSASE, PUTATIVE-RELATED"/>
    <property type="match status" value="1"/>
</dbReference>
<sequence>MFNSQKFFLSLSDPTNIRVTTGDTNSSLKAVGVGKVSLMCDSRPLELDDCLYVPNLKCNLISLLALFKNKLTINRSNNMFSMELNNFTLLSGRIINQLMHVNYTIPKVHLTVTRNNLWHQRLGHPGPAVLKKLGLPTNDAMCTVCKLKKAHKQPFKEKFEDALSPLDCVHIDLVGPIHPASISGSQSFLSITDQATSYKITKFLGKKSDAYEEFLTTKTFLENQKDRRLKKLVSNRGGEFLNKRFELLARAHGFVHSFSPPETPQHNGFTEQSNKTILDKARCLLNSCNFPPECWAEAVNTAVLLSNLTPTQSRDSKSPYCLWTGQEPRLNQLRTFGCLAFMAIPKLHCSWKLAPAGERGALLGYKNDNTSYRILGLHYKKVAITKHATFDETSFPSLNQDNLNILPYSRRANILLTSLDTTPRTFKAALISDNRDLWKEAIDKELEAMVKLKVWEVTGLEDNRKLIGTTWIFKTKQNLVYGKKEYKARLCAQGFTQTPGIDYKKRYAPTGRLNSLRTLIAFAAANNLQFHQLDVKSTFLNAPLTKDVYLSIPQGLNICQQSHCLKLKKEIYVLRQAPFAWYDSLKKWLTSV</sequence>
<evidence type="ECO:0000256" key="3">
    <source>
        <dbReference type="ARBA" id="ARBA00022612"/>
    </source>
</evidence>
<dbReference type="GO" id="GO:0003887">
    <property type="term" value="F:DNA-directed DNA polymerase activity"/>
    <property type="evidence" value="ECO:0007669"/>
    <property type="project" value="UniProtKB-KW"/>
</dbReference>
<keyword evidence="6" id="KW-0540">Nuclease</keyword>
<keyword evidence="14" id="KW-0229">DNA integration</keyword>
<keyword evidence="8" id="KW-0547">Nucleotide-binding</keyword>
<reference evidence="23" key="1">
    <citation type="submission" date="2021-03" db="EMBL/GenBank/DDBJ databases">
        <title>Draft genome sequence of rust myrtle Austropuccinia psidii MF-1, a brazilian biotype.</title>
        <authorList>
            <person name="Quecine M.C."/>
            <person name="Pachon D.M.R."/>
            <person name="Bonatelli M.L."/>
            <person name="Correr F.H."/>
            <person name="Franceschini L.M."/>
            <person name="Leite T.F."/>
            <person name="Margarido G.R.A."/>
            <person name="Almeida C.A."/>
            <person name="Ferrarezi J.A."/>
            <person name="Labate C.A."/>
        </authorList>
    </citation>
    <scope>NUCLEOTIDE SEQUENCE</scope>
    <source>
        <strain evidence="23">MF-1</strain>
    </source>
</reference>
<dbReference type="GO" id="GO:0005524">
    <property type="term" value="F:ATP binding"/>
    <property type="evidence" value="ECO:0007669"/>
    <property type="project" value="UniProtKB-KW"/>
</dbReference>
<keyword evidence="7" id="KW-0479">Metal-binding</keyword>
<dbReference type="OrthoDB" id="2776596at2759"/>
<dbReference type="AlphaFoldDB" id="A0A9Q3FW40"/>
<keyword evidence="3" id="KW-1188">Viral release from host cell</keyword>
<keyword evidence="11" id="KW-0067">ATP-binding</keyword>
<dbReference type="GO" id="GO:0032196">
    <property type="term" value="P:transposition"/>
    <property type="evidence" value="ECO:0007669"/>
    <property type="project" value="UniProtKB-KW"/>
</dbReference>
<evidence type="ECO:0000256" key="17">
    <source>
        <dbReference type="ARBA" id="ARBA00023113"/>
    </source>
</evidence>
<evidence type="ECO:0000256" key="18">
    <source>
        <dbReference type="ARBA" id="ARBA00023172"/>
    </source>
</evidence>
<evidence type="ECO:0000256" key="10">
    <source>
        <dbReference type="ARBA" id="ARBA00022801"/>
    </source>
</evidence>
<dbReference type="InterPro" id="IPR039537">
    <property type="entry name" value="Retrotran_Ty1/copia-like"/>
</dbReference>
<comment type="function">
    <text evidence="1">The aspartyl protease (PR) mediates the proteolytic cleavages of the Gag and Gag-Pol polyproteins after assembly of the VLP.</text>
</comment>
<keyword evidence="16" id="KW-0808">Transferase</keyword>
<keyword evidence="13" id="KW-0694">RNA-binding</keyword>
<evidence type="ECO:0000256" key="12">
    <source>
        <dbReference type="ARBA" id="ARBA00022842"/>
    </source>
</evidence>
<evidence type="ECO:0000256" key="7">
    <source>
        <dbReference type="ARBA" id="ARBA00022723"/>
    </source>
</evidence>
<evidence type="ECO:0000256" key="9">
    <source>
        <dbReference type="ARBA" id="ARBA00022759"/>
    </source>
</evidence>
<keyword evidence="5" id="KW-0548">Nucleotidyltransferase</keyword>
<dbReference type="GO" id="GO:0008233">
    <property type="term" value="F:peptidase activity"/>
    <property type="evidence" value="ECO:0007669"/>
    <property type="project" value="UniProtKB-KW"/>
</dbReference>
<evidence type="ECO:0000256" key="2">
    <source>
        <dbReference type="ARBA" id="ARBA00022578"/>
    </source>
</evidence>
<dbReference type="Pfam" id="PF22936">
    <property type="entry name" value="Pol_BBD"/>
    <property type="match status" value="1"/>
</dbReference>
<keyword evidence="10" id="KW-0378">Hydrolase</keyword>
<comment type="catalytic activity">
    <reaction evidence="21">
        <text>DNA(n) + a 2'-deoxyribonucleoside 5'-triphosphate = DNA(n+1) + diphosphate</text>
        <dbReference type="Rhea" id="RHEA:22508"/>
        <dbReference type="Rhea" id="RHEA-COMP:17339"/>
        <dbReference type="Rhea" id="RHEA-COMP:17340"/>
        <dbReference type="ChEBI" id="CHEBI:33019"/>
        <dbReference type="ChEBI" id="CHEBI:61560"/>
        <dbReference type="ChEBI" id="CHEBI:173112"/>
        <dbReference type="EC" id="2.7.7.7"/>
    </reaction>
</comment>
<evidence type="ECO:0000256" key="19">
    <source>
        <dbReference type="ARBA" id="ARBA00023268"/>
    </source>
</evidence>
<dbReference type="Gene3D" id="3.30.420.10">
    <property type="entry name" value="Ribonuclease H-like superfamily/Ribonuclease H"/>
    <property type="match status" value="1"/>
</dbReference>
<keyword evidence="16" id="KW-0239">DNA-directed DNA polymerase</keyword>
<dbReference type="Proteomes" id="UP000765509">
    <property type="component" value="Unassembled WGS sequence"/>
</dbReference>
<dbReference type="InterPro" id="IPR012337">
    <property type="entry name" value="RNaseH-like_sf"/>
</dbReference>
<keyword evidence="18" id="KW-0233">DNA recombination</keyword>
<evidence type="ECO:0000313" key="23">
    <source>
        <dbReference type="EMBL" id="MBW0546139.1"/>
    </source>
</evidence>
<evidence type="ECO:0000256" key="5">
    <source>
        <dbReference type="ARBA" id="ARBA00022695"/>
    </source>
</evidence>
<dbReference type="Pfam" id="PF25597">
    <property type="entry name" value="SH3_retrovirus"/>
    <property type="match status" value="1"/>
</dbReference>
<evidence type="ECO:0000256" key="11">
    <source>
        <dbReference type="ARBA" id="ARBA00022840"/>
    </source>
</evidence>
<keyword evidence="24" id="KW-1185">Reference proteome</keyword>
<dbReference type="EMBL" id="AVOT02051102">
    <property type="protein sequence ID" value="MBW0546139.1"/>
    <property type="molecule type" value="Genomic_DNA"/>
</dbReference>
<comment type="caution">
    <text evidence="23">The sequence shown here is derived from an EMBL/GenBank/DDBJ whole genome shotgun (WGS) entry which is preliminary data.</text>
</comment>
<evidence type="ECO:0000256" key="6">
    <source>
        <dbReference type="ARBA" id="ARBA00022722"/>
    </source>
</evidence>
<keyword evidence="15" id="KW-0695">RNA-directed DNA polymerase</keyword>
<dbReference type="GO" id="GO:0006508">
    <property type="term" value="P:proteolysis"/>
    <property type="evidence" value="ECO:0007669"/>
    <property type="project" value="UniProtKB-KW"/>
</dbReference>
<dbReference type="SUPFAM" id="SSF53098">
    <property type="entry name" value="Ribonuclease H-like"/>
    <property type="match status" value="1"/>
</dbReference>
<dbReference type="GO" id="GO:0004519">
    <property type="term" value="F:endonuclease activity"/>
    <property type="evidence" value="ECO:0007669"/>
    <property type="project" value="UniProtKB-KW"/>
</dbReference>
<evidence type="ECO:0000256" key="16">
    <source>
        <dbReference type="ARBA" id="ARBA00022932"/>
    </source>
</evidence>
<dbReference type="GO" id="GO:0003723">
    <property type="term" value="F:RNA binding"/>
    <property type="evidence" value="ECO:0007669"/>
    <property type="project" value="UniProtKB-KW"/>
</dbReference>
<keyword evidence="9" id="KW-0255">Endonuclease</keyword>
<dbReference type="GO" id="GO:0003964">
    <property type="term" value="F:RNA-directed DNA polymerase activity"/>
    <property type="evidence" value="ECO:0007669"/>
    <property type="project" value="UniProtKB-KW"/>
</dbReference>
<evidence type="ECO:0000256" key="15">
    <source>
        <dbReference type="ARBA" id="ARBA00022918"/>
    </source>
</evidence>
<evidence type="ECO:0000256" key="14">
    <source>
        <dbReference type="ARBA" id="ARBA00022908"/>
    </source>
</evidence>
<dbReference type="GO" id="GO:0015074">
    <property type="term" value="P:DNA integration"/>
    <property type="evidence" value="ECO:0007669"/>
    <property type="project" value="UniProtKB-KW"/>
</dbReference>
<dbReference type="InterPro" id="IPR001584">
    <property type="entry name" value="Integrase_cat-core"/>
</dbReference>
<dbReference type="GO" id="GO:0006310">
    <property type="term" value="P:DNA recombination"/>
    <property type="evidence" value="ECO:0007669"/>
    <property type="project" value="UniProtKB-KW"/>
</dbReference>
<gene>
    <name evidence="23" type="ORF">O181_085854</name>
</gene>
<keyword evidence="2" id="KW-0815">Transposition</keyword>